<protein>
    <submittedName>
        <fullName evidence="2">Uncharacterized protein</fullName>
    </submittedName>
</protein>
<feature type="region of interest" description="Disordered" evidence="1">
    <location>
        <begin position="242"/>
        <end position="275"/>
    </location>
</feature>
<feature type="compositionally biased region" description="Acidic residues" evidence="1">
    <location>
        <begin position="253"/>
        <end position="266"/>
    </location>
</feature>
<accession>A0A0L0FID2</accession>
<evidence type="ECO:0000313" key="2">
    <source>
        <dbReference type="EMBL" id="KNC76226.1"/>
    </source>
</evidence>
<keyword evidence="3" id="KW-1185">Reference proteome</keyword>
<feature type="compositionally biased region" description="Low complexity" evidence="1">
    <location>
        <begin position="243"/>
        <end position="252"/>
    </location>
</feature>
<dbReference type="InterPro" id="IPR006758">
    <property type="entry name" value="A32L"/>
</dbReference>
<evidence type="ECO:0000313" key="3">
    <source>
        <dbReference type="Proteomes" id="UP000054560"/>
    </source>
</evidence>
<dbReference type="RefSeq" id="XP_014150128.1">
    <property type="nucleotide sequence ID" value="XM_014294653.1"/>
</dbReference>
<dbReference type="SUPFAM" id="SSF52540">
    <property type="entry name" value="P-loop containing nucleoside triphosphate hydrolases"/>
    <property type="match status" value="1"/>
</dbReference>
<dbReference type="Pfam" id="PF04665">
    <property type="entry name" value="Pox_A32"/>
    <property type="match status" value="1"/>
</dbReference>
<dbReference type="Proteomes" id="UP000054560">
    <property type="component" value="Unassembled WGS sequence"/>
</dbReference>
<gene>
    <name evidence="2" type="ORF">SARC_11266</name>
</gene>
<dbReference type="Gene3D" id="3.40.50.300">
    <property type="entry name" value="P-loop containing nucleotide triphosphate hydrolases"/>
    <property type="match status" value="1"/>
</dbReference>
<dbReference type="GeneID" id="25911770"/>
<dbReference type="OrthoDB" id="2304641at2759"/>
<dbReference type="InterPro" id="IPR027417">
    <property type="entry name" value="P-loop_NTPase"/>
</dbReference>
<evidence type="ECO:0000256" key="1">
    <source>
        <dbReference type="SAM" id="MobiDB-lite"/>
    </source>
</evidence>
<reference evidence="2 3" key="1">
    <citation type="submission" date="2011-02" db="EMBL/GenBank/DDBJ databases">
        <title>The Genome Sequence of Sphaeroforma arctica JP610.</title>
        <authorList>
            <consortium name="The Broad Institute Genome Sequencing Platform"/>
            <person name="Russ C."/>
            <person name="Cuomo C."/>
            <person name="Young S.K."/>
            <person name="Zeng Q."/>
            <person name="Gargeya S."/>
            <person name="Alvarado L."/>
            <person name="Berlin A."/>
            <person name="Chapman S.B."/>
            <person name="Chen Z."/>
            <person name="Freedman E."/>
            <person name="Gellesch M."/>
            <person name="Goldberg J."/>
            <person name="Griggs A."/>
            <person name="Gujja S."/>
            <person name="Heilman E."/>
            <person name="Heiman D."/>
            <person name="Howarth C."/>
            <person name="Mehta T."/>
            <person name="Neiman D."/>
            <person name="Pearson M."/>
            <person name="Roberts A."/>
            <person name="Saif S."/>
            <person name="Shea T."/>
            <person name="Shenoy N."/>
            <person name="Sisk P."/>
            <person name="Stolte C."/>
            <person name="Sykes S."/>
            <person name="White J."/>
            <person name="Yandava C."/>
            <person name="Burger G."/>
            <person name="Gray M.W."/>
            <person name="Holland P.W.H."/>
            <person name="King N."/>
            <person name="Lang F.B.F."/>
            <person name="Roger A.J."/>
            <person name="Ruiz-Trillo I."/>
            <person name="Haas B."/>
            <person name="Nusbaum C."/>
            <person name="Birren B."/>
        </authorList>
    </citation>
    <scope>NUCLEOTIDE SEQUENCE [LARGE SCALE GENOMIC DNA]</scope>
    <source>
        <strain evidence="2 3">JP610</strain>
    </source>
</reference>
<name>A0A0L0FID2_9EUKA</name>
<dbReference type="EMBL" id="KQ243197">
    <property type="protein sequence ID" value="KNC76226.1"/>
    <property type="molecule type" value="Genomic_DNA"/>
</dbReference>
<sequence>MVASNKVEVSLKRVRNHGKVSIEAMPMSCDTDLKQIPDPLPKRNIFFMLIGKPGSGKTNLMLNLLTLPSKFYHRKFDKVYIFSPSVHTMKAKLNIPKDQIRESLETFPALYEELLEKKKRNAGHHACIVIDDLTHEFAKQGNIPELIKAAQNRRHAGIALIIITQKLNKVPSEVRAHVSDVCWFFSNSIQEQDVLRKEFCDLKRDEWRSLVRQVFNDAHDFLYIKSDARMFKNFDYQIMLGGSDTESSSSDEMSTDTDNDSSDENSDDNKDKQEQ</sequence>
<organism evidence="2 3">
    <name type="scientific">Sphaeroforma arctica JP610</name>
    <dbReference type="NCBI Taxonomy" id="667725"/>
    <lineage>
        <taxon>Eukaryota</taxon>
        <taxon>Ichthyosporea</taxon>
        <taxon>Ichthyophonida</taxon>
        <taxon>Sphaeroforma</taxon>
    </lineage>
</organism>
<proteinExistence type="predicted"/>
<dbReference type="AlphaFoldDB" id="A0A0L0FID2"/>